<reference evidence="1 2" key="1">
    <citation type="submission" date="2018-11" db="EMBL/GenBank/DDBJ databases">
        <title>Rufibacter latericius sp. nov., isolated from water in Baiyang Lake.</title>
        <authorList>
            <person name="Yang Y."/>
        </authorList>
    </citation>
    <scope>NUCLEOTIDE SEQUENCE [LARGE SCALE GENOMIC DNA]</scope>
    <source>
        <strain evidence="1 2">R-22-1c-1</strain>
    </source>
</reference>
<proteinExistence type="predicted"/>
<gene>
    <name evidence="1" type="ORF">EFB08_13835</name>
</gene>
<dbReference type="AlphaFoldDB" id="A0A3M9MK95"/>
<accession>A0A3M9MK95</accession>
<evidence type="ECO:0000313" key="2">
    <source>
        <dbReference type="Proteomes" id="UP000272117"/>
    </source>
</evidence>
<dbReference type="RefSeq" id="WP_123127537.1">
    <property type="nucleotide sequence ID" value="NZ_RJJD01000008.1"/>
</dbReference>
<dbReference type="OrthoDB" id="652227at2"/>
<sequence>MNFDFAEQINPFLEVHAYSNAIELAETALQKITFTDFHAVLGQSLVHQSGALTVWMDEFYANVSKEIAVKAMYFEMNEFDINTDYWYIDGFAFIEDGGWDLEDMEWLSEASEETMTSGEFILKGYEQLQEAFENEDSDSAEAENARDWCEQIVIARFMELMRTAHLKAKDQNLEWADIPLYYSIHGYDFILRSEG</sequence>
<organism evidence="1 2">
    <name type="scientific">Rufibacter latericius</name>
    <dbReference type="NCBI Taxonomy" id="2487040"/>
    <lineage>
        <taxon>Bacteria</taxon>
        <taxon>Pseudomonadati</taxon>
        <taxon>Bacteroidota</taxon>
        <taxon>Cytophagia</taxon>
        <taxon>Cytophagales</taxon>
        <taxon>Hymenobacteraceae</taxon>
        <taxon>Rufibacter</taxon>
    </lineage>
</organism>
<keyword evidence="2" id="KW-1185">Reference proteome</keyword>
<name>A0A3M9MK95_9BACT</name>
<comment type="caution">
    <text evidence="1">The sequence shown here is derived from an EMBL/GenBank/DDBJ whole genome shotgun (WGS) entry which is preliminary data.</text>
</comment>
<dbReference type="Proteomes" id="UP000272117">
    <property type="component" value="Unassembled WGS sequence"/>
</dbReference>
<dbReference type="EMBL" id="RJJD01000008">
    <property type="protein sequence ID" value="RNI25916.1"/>
    <property type="molecule type" value="Genomic_DNA"/>
</dbReference>
<evidence type="ECO:0000313" key="1">
    <source>
        <dbReference type="EMBL" id="RNI25916.1"/>
    </source>
</evidence>
<protein>
    <submittedName>
        <fullName evidence="1">Uncharacterized protein</fullName>
    </submittedName>
</protein>